<feature type="region of interest" description="Disordered" evidence="1">
    <location>
        <begin position="597"/>
        <end position="670"/>
    </location>
</feature>
<organism evidence="2 3">
    <name type="scientific">Stephania cephalantha</name>
    <dbReference type="NCBI Taxonomy" id="152367"/>
    <lineage>
        <taxon>Eukaryota</taxon>
        <taxon>Viridiplantae</taxon>
        <taxon>Streptophyta</taxon>
        <taxon>Embryophyta</taxon>
        <taxon>Tracheophyta</taxon>
        <taxon>Spermatophyta</taxon>
        <taxon>Magnoliopsida</taxon>
        <taxon>Ranunculales</taxon>
        <taxon>Menispermaceae</taxon>
        <taxon>Menispermoideae</taxon>
        <taxon>Cissampelideae</taxon>
        <taxon>Stephania</taxon>
    </lineage>
</organism>
<feature type="compositionally biased region" description="Acidic residues" evidence="1">
    <location>
        <begin position="444"/>
        <end position="455"/>
    </location>
</feature>
<comment type="caution">
    <text evidence="2">The sequence shown here is derived from an EMBL/GenBank/DDBJ whole genome shotgun (WGS) entry which is preliminary data.</text>
</comment>
<feature type="compositionally biased region" description="Acidic residues" evidence="1">
    <location>
        <begin position="9"/>
        <end position="18"/>
    </location>
</feature>
<feature type="compositionally biased region" description="Polar residues" evidence="1">
    <location>
        <begin position="613"/>
        <end position="623"/>
    </location>
</feature>
<dbReference type="EMBL" id="JBBNAG010000002">
    <property type="protein sequence ID" value="KAK9156923.1"/>
    <property type="molecule type" value="Genomic_DNA"/>
</dbReference>
<proteinExistence type="predicted"/>
<feature type="compositionally biased region" description="Polar residues" evidence="1">
    <location>
        <begin position="487"/>
        <end position="498"/>
    </location>
</feature>
<protein>
    <recommendedName>
        <fullName evidence="4">START domain-containing protein</fullName>
    </recommendedName>
</protein>
<dbReference type="AlphaFoldDB" id="A0AAP0PUH9"/>
<name>A0AAP0PUH9_9MAGN</name>
<dbReference type="InterPro" id="IPR023393">
    <property type="entry name" value="START-like_dom_sf"/>
</dbReference>
<reference evidence="2 3" key="1">
    <citation type="submission" date="2024-01" db="EMBL/GenBank/DDBJ databases">
        <title>Genome assemblies of Stephania.</title>
        <authorList>
            <person name="Yang L."/>
        </authorList>
    </citation>
    <scope>NUCLEOTIDE SEQUENCE [LARGE SCALE GENOMIC DNA]</scope>
    <source>
        <strain evidence="2">JXDWG</strain>
        <tissue evidence="2">Leaf</tissue>
    </source>
</reference>
<accession>A0AAP0PUH9</accession>
<evidence type="ECO:0000313" key="2">
    <source>
        <dbReference type="EMBL" id="KAK9156923.1"/>
    </source>
</evidence>
<dbReference type="Proteomes" id="UP001419268">
    <property type="component" value="Unassembled WGS sequence"/>
</dbReference>
<feature type="compositionally biased region" description="Polar residues" evidence="1">
    <location>
        <begin position="652"/>
        <end position="662"/>
    </location>
</feature>
<feature type="region of interest" description="Disordered" evidence="1">
    <location>
        <begin position="437"/>
        <end position="498"/>
    </location>
</feature>
<dbReference type="PANTHER" id="PTHR34560">
    <property type="entry name" value="POLYKETIDE CYCLASE/DEHYDRASE/LIPID TRANSPORT SUPERFAMILY PROTEIN"/>
    <property type="match status" value="1"/>
</dbReference>
<evidence type="ECO:0008006" key="4">
    <source>
        <dbReference type="Google" id="ProtNLM"/>
    </source>
</evidence>
<feature type="compositionally biased region" description="Basic and acidic residues" evidence="1">
    <location>
        <begin position="641"/>
        <end position="651"/>
    </location>
</feature>
<feature type="compositionally biased region" description="Basic and acidic residues" evidence="1">
    <location>
        <begin position="518"/>
        <end position="531"/>
    </location>
</feature>
<dbReference type="SUPFAM" id="SSF55961">
    <property type="entry name" value="Bet v1-like"/>
    <property type="match status" value="1"/>
</dbReference>
<sequence length="743" mass="83608">MKTPTPVGEAEEEDDEERPGEAGFGSQTLKQWRRLGGCWRSRDGAQMKASRESTMSEERRGSDRHGCGDISRSAQLTMAAVKRGIRFHLLLRLDWIVDLDKLFIYLKDVAWLAIENAKGCNMERKQKKLEYRERLDKTLSTQALVDKDSVTDLVRKQLLSSSSPDSHDCIENFIEKRSGEVANFLDMLRSASAKANESLPTTHAKPQRDWKLKQDNEDYRVMYREGPQGSPFHTLLVEGFVDGPIDVCLSLAWEAALYGKWWPQFSIPPFKIIMSKCVQKVRIGEEICLVRVKVPWPVSAREVVANYFVLEYFEDDLLVVLLNSISDIESIDKATNGFTNDGIPEAKDVVRMDLMGGFALQKVTSSRSYFRTMATIDMKIDFVPPSLINFVSRQLIGSGFKLYQKTVASIAKGDEDFSKALGDPLYVRIREGLYQENKRKKPPEEEEEEEEEEEATESKKLTVIRQQELPAETVQVDSPVMHHASFGESSDTGASESGAQVLSQLFQSEIKEEEEETESKTHLNEIRREEGTLSTSLSTEKCEVIGDKKICISPQVERALNILDNAISVIRGGGLTPQALPHFFPSKKELQGLEKIAAEEGSPSEDASEVTDHVNTPSVNGTHRVSDETEKGSCSPCIRGRIKDSPLREMNHSQVASESPNRTGDDLNKSISKTWSYSQNRIAAEPPTLNNTNKNFKVEAIEVNEIHESVIDDGAKHTKRKKKKKKSLRFCFFPGHAYSQSLM</sequence>
<feature type="region of interest" description="Disordered" evidence="1">
    <location>
        <begin position="44"/>
        <end position="69"/>
    </location>
</feature>
<evidence type="ECO:0000256" key="1">
    <source>
        <dbReference type="SAM" id="MobiDB-lite"/>
    </source>
</evidence>
<feature type="region of interest" description="Disordered" evidence="1">
    <location>
        <begin position="510"/>
        <end position="532"/>
    </location>
</feature>
<dbReference type="Gene3D" id="3.30.530.20">
    <property type="match status" value="1"/>
</dbReference>
<evidence type="ECO:0000313" key="3">
    <source>
        <dbReference type="Proteomes" id="UP001419268"/>
    </source>
</evidence>
<gene>
    <name evidence="2" type="ORF">Scep_003497</name>
</gene>
<dbReference type="PANTHER" id="PTHR34560:SF1">
    <property type="entry name" value="START DOMAIN-CONTAINING PROTEIN"/>
    <property type="match status" value="1"/>
</dbReference>
<keyword evidence="3" id="KW-1185">Reference proteome</keyword>
<feature type="compositionally biased region" description="Basic and acidic residues" evidence="1">
    <location>
        <begin position="44"/>
        <end position="67"/>
    </location>
</feature>
<feature type="region of interest" description="Disordered" evidence="1">
    <location>
        <begin position="1"/>
        <end position="26"/>
    </location>
</feature>